<feature type="transmembrane region" description="Helical" evidence="2">
    <location>
        <begin position="205"/>
        <end position="226"/>
    </location>
</feature>
<dbReference type="EMBL" id="HBFN01022441">
    <property type="protein sequence ID" value="CAD8799435.1"/>
    <property type="molecule type" value="Transcribed_RNA"/>
</dbReference>
<feature type="transmembrane region" description="Helical" evidence="2">
    <location>
        <begin position="301"/>
        <end position="320"/>
    </location>
</feature>
<keyword evidence="2" id="KW-0812">Transmembrane</keyword>
<feature type="transmembrane region" description="Helical" evidence="2">
    <location>
        <begin position="142"/>
        <end position="161"/>
    </location>
</feature>
<reference evidence="4" key="1">
    <citation type="submission" date="2021-01" db="EMBL/GenBank/DDBJ databases">
        <authorList>
            <person name="Corre E."/>
            <person name="Pelletier E."/>
            <person name="Niang G."/>
            <person name="Scheremetjew M."/>
            <person name="Finn R."/>
            <person name="Kale V."/>
            <person name="Holt S."/>
            <person name="Cochrane G."/>
            <person name="Meng A."/>
            <person name="Brown T."/>
            <person name="Cohen L."/>
        </authorList>
    </citation>
    <scope>NUCLEOTIDE SEQUENCE</scope>
    <source>
        <strain evidence="4">CCMP443</strain>
    </source>
</reference>
<name>A0A7S0VVT8_9CRYP</name>
<dbReference type="AlphaFoldDB" id="A0A7S0VVT8"/>
<accession>A0A7S0VVT8</accession>
<feature type="domain" description="Guanylate cyclase" evidence="3">
    <location>
        <begin position="375"/>
        <end position="478"/>
    </location>
</feature>
<feature type="transmembrane region" description="Helical" evidence="2">
    <location>
        <begin position="173"/>
        <end position="193"/>
    </location>
</feature>
<dbReference type="Pfam" id="PF00211">
    <property type="entry name" value="Guanylate_cyc"/>
    <property type="match status" value="1"/>
</dbReference>
<dbReference type="SUPFAM" id="SSF55073">
    <property type="entry name" value="Nucleotide cyclase"/>
    <property type="match status" value="1"/>
</dbReference>
<dbReference type="InterPro" id="IPR029787">
    <property type="entry name" value="Nucleotide_cyclase"/>
</dbReference>
<feature type="non-terminal residue" evidence="4">
    <location>
        <position position="478"/>
    </location>
</feature>
<evidence type="ECO:0000259" key="3">
    <source>
        <dbReference type="PROSITE" id="PS50125"/>
    </source>
</evidence>
<feature type="compositionally biased region" description="Basic and acidic residues" evidence="1">
    <location>
        <begin position="61"/>
        <end position="71"/>
    </location>
</feature>
<sequence>MPSHTPPVEEGVEKAAPPQQAGGEPPGDEEDSGLGGPHFSATYQAFQKAVESPHSPQSRQLRQEAQAERRSLVASLSRGGLSADGGSSELLGNNGLHRKGAGSGMGGTSTEDGEQKLRSFSLRFNNDTVEEGFRESVVEAHFPIGSIVLIQAIALTVILFHRLVNLEPSAGKLAGSVLLSLPGAVTILAHLLGGERVRQAIVRHYGAVVVLNVIPLHFGFAIINIFDELEVTDEWRCPRNPSACPTLTADQEAHSFVLFSAFVLNLACPLLFRQRVQLALAINVAHMASTLLFPVTSEIAAALLFVLAAQAGTLAMSYTFELQLRKLYWQDLEMHKHKLRIASILTTVLPPRLIREDLAVPLVESFDGVPVLFCSFDKEAVLRFCGPQDFFDALDRILTLFDEVVGSTGLWKVEHVGEDYVVCGPQVRTNSPEDSTLEARRRHGIAIVRLAMAMVKEGNQVAVSQVEDLSMSRRAGPR</sequence>
<feature type="compositionally biased region" description="Low complexity" evidence="1">
    <location>
        <begin position="85"/>
        <end position="95"/>
    </location>
</feature>
<feature type="transmembrane region" description="Helical" evidence="2">
    <location>
        <begin position="253"/>
        <end position="271"/>
    </location>
</feature>
<dbReference type="GO" id="GO:0035556">
    <property type="term" value="P:intracellular signal transduction"/>
    <property type="evidence" value="ECO:0007669"/>
    <property type="project" value="InterPro"/>
</dbReference>
<gene>
    <name evidence="4" type="ORF">HTEP1355_LOCUS13076</name>
</gene>
<dbReference type="PROSITE" id="PS50125">
    <property type="entry name" value="GUANYLATE_CYCLASE_2"/>
    <property type="match status" value="1"/>
</dbReference>
<keyword evidence="2" id="KW-0472">Membrane</keyword>
<dbReference type="GO" id="GO:0009190">
    <property type="term" value="P:cyclic nucleotide biosynthetic process"/>
    <property type="evidence" value="ECO:0007669"/>
    <property type="project" value="InterPro"/>
</dbReference>
<evidence type="ECO:0000256" key="2">
    <source>
        <dbReference type="SAM" id="Phobius"/>
    </source>
</evidence>
<dbReference type="Gene3D" id="3.30.70.1230">
    <property type="entry name" value="Nucleotide cyclase"/>
    <property type="match status" value="1"/>
</dbReference>
<evidence type="ECO:0000256" key="1">
    <source>
        <dbReference type="SAM" id="MobiDB-lite"/>
    </source>
</evidence>
<protein>
    <recommendedName>
        <fullName evidence="3">Guanylate cyclase domain-containing protein</fullName>
    </recommendedName>
</protein>
<evidence type="ECO:0000313" key="4">
    <source>
        <dbReference type="EMBL" id="CAD8799435.1"/>
    </source>
</evidence>
<keyword evidence="2" id="KW-1133">Transmembrane helix</keyword>
<organism evidence="4">
    <name type="scientific">Hemiselmis tepida</name>
    <dbReference type="NCBI Taxonomy" id="464990"/>
    <lineage>
        <taxon>Eukaryota</taxon>
        <taxon>Cryptophyceae</taxon>
        <taxon>Cryptomonadales</taxon>
        <taxon>Hemiselmidaceae</taxon>
        <taxon>Hemiselmis</taxon>
    </lineage>
</organism>
<dbReference type="InterPro" id="IPR001054">
    <property type="entry name" value="A/G_cyclase"/>
</dbReference>
<feature type="region of interest" description="Disordered" evidence="1">
    <location>
        <begin position="1"/>
        <end position="114"/>
    </location>
</feature>
<proteinExistence type="predicted"/>